<keyword evidence="3 9" id="KW-0813">Transport</keyword>
<evidence type="ECO:0000256" key="5">
    <source>
        <dbReference type="ARBA" id="ARBA00022692"/>
    </source>
</evidence>
<dbReference type="EMBL" id="JAAKZI010000002">
    <property type="protein sequence ID" value="NGN82192.1"/>
    <property type="molecule type" value="Genomic_DNA"/>
</dbReference>
<keyword evidence="7 9" id="KW-1133">Transmembrane helix</keyword>
<comment type="caution">
    <text evidence="11">The sequence shown here is derived from an EMBL/GenBank/DDBJ whole genome shotgun (WGS) entry which is preliminary data.</text>
</comment>
<dbReference type="CDD" id="cd06261">
    <property type="entry name" value="TM_PBP2"/>
    <property type="match status" value="1"/>
</dbReference>
<dbReference type="InterPro" id="IPR000515">
    <property type="entry name" value="MetI-like"/>
</dbReference>
<evidence type="ECO:0000256" key="4">
    <source>
        <dbReference type="ARBA" id="ARBA00022475"/>
    </source>
</evidence>
<keyword evidence="12" id="KW-1185">Reference proteome</keyword>
<accession>A0ABX0D5N0</accession>
<keyword evidence="5 9" id="KW-0812">Transmembrane</keyword>
<dbReference type="Proteomes" id="UP000479226">
    <property type="component" value="Unassembled WGS sequence"/>
</dbReference>
<feature type="transmembrane region" description="Helical" evidence="9">
    <location>
        <begin position="77"/>
        <end position="98"/>
    </location>
</feature>
<gene>
    <name evidence="11" type="ORF">G6N77_01750</name>
</gene>
<keyword evidence="4" id="KW-1003">Cell membrane</keyword>
<comment type="similarity">
    <text evidence="2">Belongs to the binding-protein-dependent transport system permease family. HisMQ subfamily.</text>
</comment>
<evidence type="ECO:0000256" key="1">
    <source>
        <dbReference type="ARBA" id="ARBA00004651"/>
    </source>
</evidence>
<keyword evidence="6" id="KW-0029">Amino-acid transport</keyword>
<feature type="transmembrane region" description="Helical" evidence="9">
    <location>
        <begin position="12"/>
        <end position="37"/>
    </location>
</feature>
<dbReference type="NCBIfam" id="TIGR01726">
    <property type="entry name" value="HEQRo_perm_3TM"/>
    <property type="match status" value="1"/>
</dbReference>
<evidence type="ECO:0000256" key="9">
    <source>
        <dbReference type="RuleBase" id="RU363032"/>
    </source>
</evidence>
<dbReference type="InterPro" id="IPR035906">
    <property type="entry name" value="MetI-like_sf"/>
</dbReference>
<reference evidence="11 12" key="1">
    <citation type="submission" date="2020-02" db="EMBL/GenBank/DDBJ databases">
        <title>Genome sequence of the type strain DSM 27180 of Arthrobacter silviterrae.</title>
        <authorList>
            <person name="Gao J."/>
            <person name="Sun J."/>
        </authorList>
    </citation>
    <scope>NUCLEOTIDE SEQUENCE [LARGE SCALE GENOMIC DNA]</scope>
    <source>
        <strain evidence="11 12">DSM 27180</strain>
    </source>
</reference>
<dbReference type="PANTHER" id="PTHR30614:SF37">
    <property type="entry name" value="AMINO-ACID ABC TRANSPORTER PERMEASE PROTEIN YHDX-RELATED"/>
    <property type="match status" value="1"/>
</dbReference>
<feature type="transmembrane region" description="Helical" evidence="9">
    <location>
        <begin position="49"/>
        <end position="71"/>
    </location>
</feature>
<feature type="domain" description="ABC transmembrane type-1" evidence="10">
    <location>
        <begin position="13"/>
        <end position="201"/>
    </location>
</feature>
<dbReference type="InterPro" id="IPR043429">
    <property type="entry name" value="ArtM/GltK/GlnP/TcyL/YhdX-like"/>
</dbReference>
<name>A0ABX0D5N0_9MICC</name>
<dbReference type="SUPFAM" id="SSF161098">
    <property type="entry name" value="MetI-like"/>
    <property type="match status" value="1"/>
</dbReference>
<feature type="transmembrane region" description="Helical" evidence="9">
    <location>
        <begin position="138"/>
        <end position="160"/>
    </location>
</feature>
<evidence type="ECO:0000256" key="6">
    <source>
        <dbReference type="ARBA" id="ARBA00022970"/>
    </source>
</evidence>
<evidence type="ECO:0000256" key="8">
    <source>
        <dbReference type="ARBA" id="ARBA00023136"/>
    </source>
</evidence>
<dbReference type="PANTHER" id="PTHR30614">
    <property type="entry name" value="MEMBRANE COMPONENT OF AMINO ACID ABC TRANSPORTER"/>
    <property type="match status" value="1"/>
</dbReference>
<evidence type="ECO:0000313" key="11">
    <source>
        <dbReference type="EMBL" id="NGN82192.1"/>
    </source>
</evidence>
<evidence type="ECO:0000259" key="10">
    <source>
        <dbReference type="PROSITE" id="PS50928"/>
    </source>
</evidence>
<dbReference type="PROSITE" id="PS50928">
    <property type="entry name" value="ABC_TM1"/>
    <property type="match status" value="1"/>
</dbReference>
<sequence>MSPENFQLLLQGLGTTIMIAVIAGIGSILVGVFVTTARVGPIPVLRGAAFAYVQFFINVPLLALLILAVFALPAAGFILPLVPTVTIVLIVYEAAYVAEALRSGVNTVAKGEIEAARALGLTLVQSLRHVIVPQSFRAVVQPIGNVMIALAMNTALAAVVGVLELTSRVNSVNLVYAQPILFYTSAGLVYMAIALVIGVSTGWVERKVAIVR</sequence>
<evidence type="ECO:0000313" key="12">
    <source>
        <dbReference type="Proteomes" id="UP000479226"/>
    </source>
</evidence>
<dbReference type="Pfam" id="PF00528">
    <property type="entry name" value="BPD_transp_1"/>
    <property type="match status" value="1"/>
</dbReference>
<protein>
    <submittedName>
        <fullName evidence="11">Amino acid ABC transporter permease</fullName>
    </submittedName>
</protein>
<comment type="subcellular location">
    <subcellularLocation>
        <location evidence="1 9">Cell membrane</location>
        <topology evidence="1 9">Multi-pass membrane protein</topology>
    </subcellularLocation>
</comment>
<evidence type="ECO:0000256" key="3">
    <source>
        <dbReference type="ARBA" id="ARBA00022448"/>
    </source>
</evidence>
<keyword evidence="8 9" id="KW-0472">Membrane</keyword>
<evidence type="ECO:0000256" key="2">
    <source>
        <dbReference type="ARBA" id="ARBA00010072"/>
    </source>
</evidence>
<organism evidence="11 12">
    <name type="scientific">Arthrobacter silviterrae</name>
    <dbReference type="NCBI Taxonomy" id="2026658"/>
    <lineage>
        <taxon>Bacteria</taxon>
        <taxon>Bacillati</taxon>
        <taxon>Actinomycetota</taxon>
        <taxon>Actinomycetes</taxon>
        <taxon>Micrococcales</taxon>
        <taxon>Micrococcaceae</taxon>
        <taxon>Arthrobacter</taxon>
    </lineage>
</organism>
<proteinExistence type="inferred from homology"/>
<dbReference type="InterPro" id="IPR010065">
    <property type="entry name" value="AA_ABC_transptr_permease_3TM"/>
</dbReference>
<dbReference type="Gene3D" id="1.10.3720.10">
    <property type="entry name" value="MetI-like"/>
    <property type="match status" value="1"/>
</dbReference>
<feature type="transmembrane region" description="Helical" evidence="9">
    <location>
        <begin position="180"/>
        <end position="204"/>
    </location>
</feature>
<evidence type="ECO:0000256" key="7">
    <source>
        <dbReference type="ARBA" id="ARBA00022989"/>
    </source>
</evidence>